<evidence type="ECO:0000313" key="7">
    <source>
        <dbReference type="Proteomes" id="UP000549394"/>
    </source>
</evidence>
<keyword evidence="7" id="KW-1185">Reference proteome</keyword>
<reference evidence="6 7" key="1">
    <citation type="submission" date="2020-08" db="EMBL/GenBank/DDBJ databases">
        <authorList>
            <person name="Hejnol A."/>
        </authorList>
    </citation>
    <scope>NUCLEOTIDE SEQUENCE [LARGE SCALE GENOMIC DNA]</scope>
</reference>
<keyword evidence="2 4" id="KW-0863">Zinc-finger</keyword>
<dbReference type="OrthoDB" id="111250at2759"/>
<dbReference type="GO" id="GO:0008270">
    <property type="term" value="F:zinc ion binding"/>
    <property type="evidence" value="ECO:0007669"/>
    <property type="project" value="UniProtKB-KW"/>
</dbReference>
<evidence type="ECO:0000256" key="3">
    <source>
        <dbReference type="ARBA" id="ARBA00022833"/>
    </source>
</evidence>
<dbReference type="InterPro" id="IPR001841">
    <property type="entry name" value="Znf_RING"/>
</dbReference>
<name>A0A7I8VEN3_9ANNE</name>
<protein>
    <recommendedName>
        <fullName evidence="5">RING-type domain-containing protein</fullName>
    </recommendedName>
</protein>
<dbReference type="PANTHER" id="PTHR25462:SF296">
    <property type="entry name" value="MEIOTIC P26, ISOFORM F"/>
    <property type="match status" value="1"/>
</dbReference>
<evidence type="ECO:0000256" key="4">
    <source>
        <dbReference type="PROSITE-ProRule" id="PRU00175"/>
    </source>
</evidence>
<dbReference type="PROSITE" id="PS50089">
    <property type="entry name" value="ZF_RING_2"/>
    <property type="match status" value="1"/>
</dbReference>
<comment type="caution">
    <text evidence="6">The sequence shown here is derived from an EMBL/GenBank/DDBJ whole genome shotgun (WGS) entry which is preliminary data.</text>
</comment>
<dbReference type="InterPro" id="IPR013083">
    <property type="entry name" value="Znf_RING/FYVE/PHD"/>
</dbReference>
<evidence type="ECO:0000259" key="5">
    <source>
        <dbReference type="PROSITE" id="PS50089"/>
    </source>
</evidence>
<dbReference type="EMBL" id="CAJFCJ010000005">
    <property type="protein sequence ID" value="CAD5114637.1"/>
    <property type="molecule type" value="Genomic_DNA"/>
</dbReference>
<dbReference type="Proteomes" id="UP000549394">
    <property type="component" value="Unassembled WGS sequence"/>
</dbReference>
<dbReference type="Pfam" id="PF13639">
    <property type="entry name" value="zf-RING_2"/>
    <property type="match status" value="1"/>
</dbReference>
<dbReference type="PANTHER" id="PTHR25462">
    <property type="entry name" value="BONUS, ISOFORM C-RELATED"/>
    <property type="match status" value="1"/>
</dbReference>
<dbReference type="Gene3D" id="3.30.40.10">
    <property type="entry name" value="Zinc/RING finger domain, C3HC4 (zinc finger)"/>
    <property type="match status" value="1"/>
</dbReference>
<dbReference type="InterPro" id="IPR017907">
    <property type="entry name" value="Znf_RING_CS"/>
</dbReference>
<evidence type="ECO:0000256" key="1">
    <source>
        <dbReference type="ARBA" id="ARBA00022723"/>
    </source>
</evidence>
<proteinExistence type="predicted"/>
<feature type="domain" description="RING-type" evidence="5">
    <location>
        <begin position="15"/>
        <end position="56"/>
    </location>
</feature>
<dbReference type="AlphaFoldDB" id="A0A7I8VEN3"/>
<dbReference type="PROSITE" id="PS00518">
    <property type="entry name" value="ZF_RING_1"/>
    <property type="match status" value="1"/>
</dbReference>
<gene>
    <name evidence="6" type="ORF">DGYR_LOCUS3464</name>
</gene>
<organism evidence="6 7">
    <name type="scientific">Dimorphilus gyrociliatus</name>
    <dbReference type="NCBI Taxonomy" id="2664684"/>
    <lineage>
        <taxon>Eukaryota</taxon>
        <taxon>Metazoa</taxon>
        <taxon>Spiralia</taxon>
        <taxon>Lophotrochozoa</taxon>
        <taxon>Annelida</taxon>
        <taxon>Polychaeta</taxon>
        <taxon>Polychaeta incertae sedis</taxon>
        <taxon>Dinophilidae</taxon>
        <taxon>Dimorphilus</taxon>
    </lineage>
</organism>
<dbReference type="SMART" id="SM00184">
    <property type="entry name" value="RING"/>
    <property type="match status" value="1"/>
</dbReference>
<keyword evidence="3" id="KW-0862">Zinc</keyword>
<accession>A0A7I8VEN3</accession>
<keyword evidence="1" id="KW-0479">Metal-binding</keyword>
<evidence type="ECO:0000313" key="6">
    <source>
        <dbReference type="EMBL" id="CAD5114637.1"/>
    </source>
</evidence>
<evidence type="ECO:0000256" key="2">
    <source>
        <dbReference type="ARBA" id="ARBA00022771"/>
    </source>
</evidence>
<dbReference type="CDD" id="cd16449">
    <property type="entry name" value="RING-HC"/>
    <property type="match status" value="1"/>
</dbReference>
<dbReference type="SUPFAM" id="SSF57850">
    <property type="entry name" value="RING/U-box"/>
    <property type="match status" value="1"/>
</dbReference>
<sequence length="524" mass="60937">MEEGKFIINEKSLECSICLENWLSRDSRALPCQHIFCFECLIKASTKNVICCPICRKNTSLTKKGVIGLPRNLLSDSIKWVRNLTEGTKEICEKHKIPFIHPRMICKTCEVDRLCSHCIDFEHNMTKCNICSYKNIYSELEPIRQIYKDVIQQYKGIVTEDGKKLEQTFQVFSNKAQLILKEELGKIEDQIKAYNDGKKSMLNLLDNSLTGVFINRKKLEEKLEKCLSVRLVFSGPPKITVNSYLEEKTVVNNDLMGFLTEVKAEIQKPGLDEKGVINNILSLYYLSENFLFNYKPSYGSGQSEIIKRNNNKVLKVFDIPSDFHKFIVIFPYIYVVYEDREKLVKGRLTETERIKFEVLKVSKRRIINIFSVEYKEERQRVLLIESDCLYSHELIQNEQTVWRRNRIHLQCVSACSKPNGDIFVTSTNLFAIIDKSSGMVKRQIEFSKIVPPIEGEISLVWSSANLLLLCRRNQSKIEIYNEDLRIVKITPMKLPIYRIDMLSENRFAVIHSENISKARIYELS</sequence>
<dbReference type="InterPro" id="IPR047153">
    <property type="entry name" value="TRIM45/56/19-like"/>
</dbReference>